<feature type="region of interest" description="Disordered" evidence="1">
    <location>
        <begin position="120"/>
        <end position="145"/>
    </location>
</feature>
<dbReference type="EMBL" id="JAAKFY010000026">
    <property type="protein sequence ID" value="KAF3834113.1"/>
    <property type="molecule type" value="Genomic_DNA"/>
</dbReference>
<comment type="caution">
    <text evidence="2">The sequence shown here is derived from an EMBL/GenBank/DDBJ whole genome shotgun (WGS) entry which is preliminary data.</text>
</comment>
<proteinExistence type="predicted"/>
<dbReference type="AlphaFoldDB" id="A0A7J5XB91"/>
<feature type="compositionally biased region" description="Basic and acidic residues" evidence="1">
    <location>
        <begin position="133"/>
        <end position="142"/>
    </location>
</feature>
<name>A0A7J5XB91_DISMA</name>
<accession>A0A7J5XB91</accession>
<evidence type="ECO:0000313" key="2">
    <source>
        <dbReference type="EMBL" id="KAF3834113.1"/>
    </source>
</evidence>
<dbReference type="OrthoDB" id="8963707at2759"/>
<evidence type="ECO:0000256" key="1">
    <source>
        <dbReference type="SAM" id="MobiDB-lite"/>
    </source>
</evidence>
<feature type="region of interest" description="Disordered" evidence="1">
    <location>
        <begin position="1"/>
        <end position="22"/>
    </location>
</feature>
<sequence length="248" mass="27372">MSSVHADSITTEGDMLTPRSREAGELVSLTAVSHKKVEVSKESTKSNSVTTASADTDTPARVQVVTGTLTRMADLQSDATEVEHNRVLKSSEWVDTITQSTYRTRTVEEQVAVELSAPNADTQRPAAETQTHTSEKYKHPAEVEPDLNQGSFRSLCFKESLPKAEKESVGEMSSGYSSLSTKLSLKNSSLPEEDDTTFKYRKASLITEANTTEDSQDMATDTGSEYRWKNKFDGVSQYTPYTKAFLLF</sequence>
<organism evidence="2 3">
    <name type="scientific">Dissostichus mawsoni</name>
    <name type="common">Antarctic cod</name>
    <dbReference type="NCBI Taxonomy" id="36200"/>
    <lineage>
        <taxon>Eukaryota</taxon>
        <taxon>Metazoa</taxon>
        <taxon>Chordata</taxon>
        <taxon>Craniata</taxon>
        <taxon>Vertebrata</taxon>
        <taxon>Euteleostomi</taxon>
        <taxon>Actinopterygii</taxon>
        <taxon>Neopterygii</taxon>
        <taxon>Teleostei</taxon>
        <taxon>Neoteleostei</taxon>
        <taxon>Acanthomorphata</taxon>
        <taxon>Eupercaria</taxon>
        <taxon>Perciformes</taxon>
        <taxon>Notothenioidei</taxon>
        <taxon>Nototheniidae</taxon>
        <taxon>Dissostichus</taxon>
    </lineage>
</organism>
<feature type="compositionally biased region" description="Polar residues" evidence="1">
    <location>
        <begin position="1"/>
        <end position="11"/>
    </location>
</feature>
<feature type="compositionally biased region" description="Basic and acidic residues" evidence="1">
    <location>
        <begin position="35"/>
        <end position="44"/>
    </location>
</feature>
<gene>
    <name evidence="2" type="ORF">F7725_025317</name>
</gene>
<evidence type="ECO:0000313" key="3">
    <source>
        <dbReference type="Proteomes" id="UP000518266"/>
    </source>
</evidence>
<feature type="region of interest" description="Disordered" evidence="1">
    <location>
        <begin position="34"/>
        <end position="55"/>
    </location>
</feature>
<reference evidence="2 3" key="1">
    <citation type="submission" date="2020-03" db="EMBL/GenBank/DDBJ databases">
        <title>Dissostichus mawsoni Genome sequencing and assembly.</title>
        <authorList>
            <person name="Park H."/>
        </authorList>
    </citation>
    <scope>NUCLEOTIDE SEQUENCE [LARGE SCALE GENOMIC DNA]</scope>
    <source>
        <strain evidence="2">DM0001</strain>
        <tissue evidence="2">Muscle</tissue>
    </source>
</reference>
<keyword evidence="3" id="KW-1185">Reference proteome</keyword>
<protein>
    <submittedName>
        <fullName evidence="2">Uncharacterized protein</fullName>
    </submittedName>
</protein>
<dbReference type="Proteomes" id="UP000518266">
    <property type="component" value="Unassembled WGS sequence"/>
</dbReference>